<keyword evidence="2 3" id="KW-0802">TPR repeat</keyword>
<dbReference type="Pfam" id="PF12895">
    <property type="entry name" value="ANAPC3"/>
    <property type="match status" value="1"/>
</dbReference>
<comment type="caution">
    <text evidence="5">The sequence shown here is derived from an EMBL/GenBank/DDBJ whole genome shotgun (WGS) entry which is preliminary data.</text>
</comment>
<dbReference type="SMART" id="SM00671">
    <property type="entry name" value="SEL1"/>
    <property type="match status" value="4"/>
</dbReference>
<dbReference type="Pfam" id="PF13174">
    <property type="entry name" value="TPR_6"/>
    <property type="match status" value="1"/>
</dbReference>
<organism evidence="5 6">
    <name type="scientific">Deferribacter autotrophicus</name>
    <dbReference type="NCBI Taxonomy" id="500465"/>
    <lineage>
        <taxon>Bacteria</taxon>
        <taxon>Pseudomonadati</taxon>
        <taxon>Deferribacterota</taxon>
        <taxon>Deferribacteres</taxon>
        <taxon>Deferribacterales</taxon>
        <taxon>Deferribacteraceae</taxon>
        <taxon>Deferribacter</taxon>
    </lineage>
</organism>
<dbReference type="Gene3D" id="1.25.40.10">
    <property type="entry name" value="Tetratricopeptide repeat domain"/>
    <property type="match status" value="4"/>
</dbReference>
<evidence type="ECO:0000256" key="4">
    <source>
        <dbReference type="SAM" id="SignalP"/>
    </source>
</evidence>
<feature type="repeat" description="TPR" evidence="3">
    <location>
        <begin position="194"/>
        <end position="227"/>
    </location>
</feature>
<dbReference type="PANTHER" id="PTHR45586:SF1">
    <property type="entry name" value="LIPOPOLYSACCHARIDE ASSEMBLY PROTEIN B"/>
    <property type="match status" value="1"/>
</dbReference>
<dbReference type="RefSeq" id="WP_149265943.1">
    <property type="nucleotide sequence ID" value="NZ_VFJB01000004.1"/>
</dbReference>
<dbReference type="InterPro" id="IPR019734">
    <property type="entry name" value="TPR_rpt"/>
</dbReference>
<dbReference type="InterPro" id="IPR051012">
    <property type="entry name" value="CellSynth/LPSAsmb/PSIAsmb"/>
</dbReference>
<evidence type="ECO:0000256" key="3">
    <source>
        <dbReference type="PROSITE-ProRule" id="PRU00339"/>
    </source>
</evidence>
<sequence>MRKILFFVLFVISCSTINQAKITDTAKLYNSFMKILSFEQEGRYDEALKLLDELLAVDNDPYLVLKKGNILIKEERFDEAKELYLRYVQKYKNEKIYYSLSYLYRTHYKDIDEAIKYLKKTIEVNEKEEYLFELANLYEMKGDFSSSVGIYNKLIKINPSSEYYYRRGVLYLKLGLEKKGIDDVKKSYEIDEYPLALYRLADYYIKKGDKAKAIDMLKKVIKAHPNQRSLSFKLGRLLVDEERYDEALSVFKSLENSKDNLIKITALKQIAAIYFDKKDYKKSLEYFKKVLEIKKDDLQAYYFAGFLSEALNKDDDAIDFYKKALEIDSDYVQPKKRLSVIYTKRKDYDKAQKILDSIKVEDRDVDYYRLKAVIYYEQGKYKDAIGVLQKGLAAGYDDEDLLFDLVINYEKMKDYKNAEKYLRKILEYNPKNATALNFLGYMFAEHGINLDEAYDLIKKALEIEPDNPAYIDSMGWVLYQMKRYEEAYKYLKRAFLLAPDEQEIKEHFIKVLKKVHPEKTPDEILKEKE</sequence>
<dbReference type="Pfam" id="PF14559">
    <property type="entry name" value="TPR_19"/>
    <property type="match status" value="2"/>
</dbReference>
<reference evidence="5 6" key="1">
    <citation type="submission" date="2019-06" db="EMBL/GenBank/DDBJ databases">
        <title>Genomic insights into carbon and energy metabolism of Deferribacter autotrophicus revealed new metabolic traits in the phylum Deferribacteres.</title>
        <authorList>
            <person name="Slobodkin A.I."/>
            <person name="Slobodkina G.B."/>
            <person name="Allioux M."/>
            <person name="Alain K."/>
            <person name="Jebbar M."/>
            <person name="Shadrin V."/>
            <person name="Kublanov I.V."/>
            <person name="Toshchakov S.V."/>
            <person name="Bonch-Osmolovskaya E.A."/>
        </authorList>
    </citation>
    <scope>NUCLEOTIDE SEQUENCE [LARGE SCALE GENOMIC DNA]</scope>
    <source>
        <strain evidence="5 6">SL50</strain>
    </source>
</reference>
<feature type="signal peptide" evidence="4">
    <location>
        <begin position="1"/>
        <end position="20"/>
    </location>
</feature>
<name>A0A5A8F4F0_9BACT</name>
<gene>
    <name evidence="5" type="ORF">FHQ18_04300</name>
</gene>
<dbReference type="AlphaFoldDB" id="A0A5A8F4F0"/>
<protein>
    <submittedName>
        <fullName evidence="5">DUF3808 domain-containing protein</fullName>
    </submittedName>
</protein>
<feature type="repeat" description="TPR" evidence="3">
    <location>
        <begin position="298"/>
        <end position="331"/>
    </location>
</feature>
<dbReference type="PROSITE" id="PS50005">
    <property type="entry name" value="TPR"/>
    <property type="match status" value="6"/>
</dbReference>
<feature type="repeat" description="TPR" evidence="3">
    <location>
        <begin position="399"/>
        <end position="432"/>
    </location>
</feature>
<dbReference type="InterPro" id="IPR006597">
    <property type="entry name" value="Sel1-like"/>
</dbReference>
<dbReference type="InterPro" id="IPR011990">
    <property type="entry name" value="TPR-like_helical_dom_sf"/>
</dbReference>
<dbReference type="SUPFAM" id="SSF48452">
    <property type="entry name" value="TPR-like"/>
    <property type="match status" value="2"/>
</dbReference>
<feature type="repeat" description="TPR" evidence="3">
    <location>
        <begin position="468"/>
        <end position="501"/>
    </location>
</feature>
<keyword evidence="6" id="KW-1185">Reference proteome</keyword>
<evidence type="ECO:0000313" key="6">
    <source>
        <dbReference type="Proteomes" id="UP000322876"/>
    </source>
</evidence>
<dbReference type="OrthoDB" id="9766710at2"/>
<evidence type="ECO:0000256" key="1">
    <source>
        <dbReference type="ARBA" id="ARBA00022737"/>
    </source>
</evidence>
<feature type="repeat" description="TPR" evidence="3">
    <location>
        <begin position="128"/>
        <end position="161"/>
    </location>
</feature>
<keyword evidence="1" id="KW-0677">Repeat</keyword>
<dbReference type="Proteomes" id="UP000322876">
    <property type="component" value="Unassembled WGS sequence"/>
</dbReference>
<keyword evidence="4" id="KW-0732">Signal</keyword>
<evidence type="ECO:0000256" key="2">
    <source>
        <dbReference type="ARBA" id="ARBA00022803"/>
    </source>
</evidence>
<dbReference type="PANTHER" id="PTHR45586">
    <property type="entry name" value="TPR REPEAT-CONTAINING PROTEIN PA4667"/>
    <property type="match status" value="1"/>
</dbReference>
<feature type="chain" id="PRO_5023028379" evidence="4">
    <location>
        <begin position="21"/>
        <end position="529"/>
    </location>
</feature>
<dbReference type="EMBL" id="VFJB01000004">
    <property type="protein sequence ID" value="KAA0258386.1"/>
    <property type="molecule type" value="Genomic_DNA"/>
</dbReference>
<dbReference type="SMART" id="SM00028">
    <property type="entry name" value="TPR"/>
    <property type="match status" value="9"/>
</dbReference>
<proteinExistence type="predicted"/>
<evidence type="ECO:0000313" key="5">
    <source>
        <dbReference type="EMBL" id="KAA0258386.1"/>
    </source>
</evidence>
<dbReference type="Pfam" id="PF13181">
    <property type="entry name" value="TPR_8"/>
    <property type="match status" value="2"/>
</dbReference>
<dbReference type="Pfam" id="PF13432">
    <property type="entry name" value="TPR_16"/>
    <property type="match status" value="1"/>
</dbReference>
<feature type="repeat" description="TPR" evidence="3">
    <location>
        <begin position="264"/>
        <end position="297"/>
    </location>
</feature>
<accession>A0A5A8F4F0</accession>